<organism evidence="4 5">
    <name type="scientific">Persicimonas caeni</name>
    <dbReference type="NCBI Taxonomy" id="2292766"/>
    <lineage>
        <taxon>Bacteria</taxon>
        <taxon>Deltaproteobacteria</taxon>
        <taxon>Bradymonadales</taxon>
        <taxon>Bradymonadaceae</taxon>
        <taxon>Persicimonas</taxon>
    </lineage>
</organism>
<evidence type="ECO:0000259" key="3">
    <source>
        <dbReference type="PROSITE" id="PS50110"/>
    </source>
</evidence>
<dbReference type="OrthoDB" id="9788090at2"/>
<feature type="modified residue" description="4-aspartylphosphate" evidence="2">
    <location>
        <position position="62"/>
    </location>
</feature>
<dbReference type="PROSITE" id="PS50110">
    <property type="entry name" value="RESPONSE_REGULATORY"/>
    <property type="match status" value="1"/>
</dbReference>
<evidence type="ECO:0000256" key="2">
    <source>
        <dbReference type="PROSITE-ProRule" id="PRU00169"/>
    </source>
</evidence>
<dbReference type="GO" id="GO:0000160">
    <property type="term" value="P:phosphorelay signal transduction system"/>
    <property type="evidence" value="ECO:0007669"/>
    <property type="project" value="InterPro"/>
</dbReference>
<dbReference type="InterPro" id="IPR011006">
    <property type="entry name" value="CheY-like_superfamily"/>
</dbReference>
<evidence type="ECO:0000313" key="4">
    <source>
        <dbReference type="EMBL" id="QDG53166.1"/>
    </source>
</evidence>
<keyword evidence="1 2" id="KW-0597">Phosphoprotein</keyword>
<proteinExistence type="predicted"/>
<gene>
    <name evidence="4" type="ORF">FIV42_21190</name>
</gene>
<sequence length="132" mass="14823">MFPREVMVMNKRMLVVEDEENVRESVAALLEVEGHEVLTANNGAEALAVLRNGPPVELIFLDLMMPQMDGWAFRARQLNQPQYRDIPVVVLSGAHEIEREVASLEPSAVLRKPVGIQELLDVINEALQQKPN</sequence>
<dbReference type="Proteomes" id="UP000315995">
    <property type="component" value="Chromosome"/>
</dbReference>
<dbReference type="PANTHER" id="PTHR44591:SF3">
    <property type="entry name" value="RESPONSE REGULATORY DOMAIN-CONTAINING PROTEIN"/>
    <property type="match status" value="1"/>
</dbReference>
<accession>A0A5B8YAN7</accession>
<accession>A0A4Y6PXW9</accession>
<feature type="domain" description="Response regulatory" evidence="3">
    <location>
        <begin position="12"/>
        <end position="127"/>
    </location>
</feature>
<protein>
    <submittedName>
        <fullName evidence="4">Response regulator</fullName>
    </submittedName>
</protein>
<evidence type="ECO:0000256" key="1">
    <source>
        <dbReference type="ARBA" id="ARBA00022553"/>
    </source>
</evidence>
<dbReference type="Gene3D" id="3.40.50.2300">
    <property type="match status" value="1"/>
</dbReference>
<dbReference type="Pfam" id="PF00072">
    <property type="entry name" value="Response_reg"/>
    <property type="match status" value="1"/>
</dbReference>
<dbReference type="EMBL" id="CP041186">
    <property type="protein sequence ID" value="QDG53166.1"/>
    <property type="molecule type" value="Genomic_DNA"/>
</dbReference>
<keyword evidence="5" id="KW-1185">Reference proteome</keyword>
<reference evidence="4 5" key="1">
    <citation type="submission" date="2019-06" db="EMBL/GenBank/DDBJ databases">
        <title>Persicimonas caeni gen. nov., sp. nov., a predatory bacterium isolated from solar saltern.</title>
        <authorList>
            <person name="Wang S."/>
        </authorList>
    </citation>
    <scope>NUCLEOTIDE SEQUENCE [LARGE SCALE GENOMIC DNA]</scope>
    <source>
        <strain evidence="4 5">YN101</strain>
    </source>
</reference>
<dbReference type="InterPro" id="IPR001789">
    <property type="entry name" value="Sig_transdc_resp-reg_receiver"/>
</dbReference>
<dbReference type="InterPro" id="IPR050595">
    <property type="entry name" value="Bact_response_regulator"/>
</dbReference>
<dbReference type="CDD" id="cd00156">
    <property type="entry name" value="REC"/>
    <property type="match status" value="1"/>
</dbReference>
<evidence type="ECO:0000313" key="5">
    <source>
        <dbReference type="Proteomes" id="UP000315995"/>
    </source>
</evidence>
<dbReference type="PANTHER" id="PTHR44591">
    <property type="entry name" value="STRESS RESPONSE REGULATOR PROTEIN 1"/>
    <property type="match status" value="1"/>
</dbReference>
<dbReference type="SMART" id="SM00448">
    <property type="entry name" value="REC"/>
    <property type="match status" value="1"/>
</dbReference>
<name>A0A4Y6PXW9_PERCE</name>
<dbReference type="AlphaFoldDB" id="A0A4Y6PXW9"/>
<dbReference type="SUPFAM" id="SSF52172">
    <property type="entry name" value="CheY-like"/>
    <property type="match status" value="1"/>
</dbReference>